<dbReference type="AlphaFoldDB" id="A0A3E2BNJ8"/>
<organism evidence="2 3">
    <name type="scientific">Candidatus Saccharicenans subterraneus</name>
    <dbReference type="NCBI Taxonomy" id="2508984"/>
    <lineage>
        <taxon>Bacteria</taxon>
        <taxon>Candidatus Aminicenantota</taxon>
        <taxon>Candidatus Aminicenantia</taxon>
        <taxon>Candidatus Aminicenantales</taxon>
        <taxon>Candidatus Saccharicenantaceae</taxon>
        <taxon>Candidatus Saccharicenans</taxon>
    </lineage>
</organism>
<protein>
    <recommendedName>
        <fullName evidence="1">DUF4332 domain-containing protein</fullName>
    </recommendedName>
</protein>
<feature type="domain" description="DUF4332" evidence="1">
    <location>
        <begin position="8"/>
        <end position="128"/>
    </location>
</feature>
<gene>
    <name evidence="2" type="ORF">OP8BY_1913</name>
</gene>
<name>A0A3E2BNJ8_9BACT</name>
<evidence type="ECO:0000259" key="1">
    <source>
        <dbReference type="Pfam" id="PF14229"/>
    </source>
</evidence>
<reference evidence="2 3" key="1">
    <citation type="submission" date="2018-08" db="EMBL/GenBank/DDBJ databases">
        <title>Genome analysis of the thermophilic bacterium of the candidate phylum Aminicenantes from deep subsurface aquifer revealed its physiology and ecological role.</title>
        <authorList>
            <person name="Kadnikov V.V."/>
            <person name="Mardanov A.V."/>
            <person name="Beletsky A.V."/>
            <person name="Karnachuk O.V."/>
            <person name="Ravin N.V."/>
        </authorList>
    </citation>
    <scope>NUCLEOTIDE SEQUENCE [LARGE SCALE GENOMIC DNA]</scope>
    <source>
        <strain evidence="2">BY38</strain>
    </source>
</reference>
<evidence type="ECO:0000313" key="3">
    <source>
        <dbReference type="Proteomes" id="UP000257323"/>
    </source>
</evidence>
<dbReference type="Gene3D" id="1.10.150.20">
    <property type="entry name" value="5' to 3' exonuclease, C-terminal subdomain"/>
    <property type="match status" value="1"/>
</dbReference>
<accession>A0A3E2BNJ8</accession>
<dbReference type="InterPro" id="IPR025567">
    <property type="entry name" value="DUF4332"/>
</dbReference>
<sequence length="134" mass="15315">MTLLKAIEGIGDVFMEKLKEAGVYNVKQLLRAGATPAGRKELAEKTGLSEAQILKWVNRADLMRIRGIGEEYSDLLEMAGVDTVVELAQRNAQNLHQKLLEINQEKKLVRRVPALRMVRYWIERAKKLPRIVTY</sequence>
<dbReference type="Proteomes" id="UP000257323">
    <property type="component" value="Unassembled WGS sequence"/>
</dbReference>
<proteinExistence type="predicted"/>
<dbReference type="EMBL" id="QUAH01000004">
    <property type="protein sequence ID" value="RFT16309.1"/>
    <property type="molecule type" value="Genomic_DNA"/>
</dbReference>
<dbReference type="Pfam" id="PF14229">
    <property type="entry name" value="DUF4332"/>
    <property type="match status" value="1"/>
</dbReference>
<comment type="caution">
    <text evidence="2">The sequence shown here is derived from an EMBL/GenBank/DDBJ whole genome shotgun (WGS) entry which is preliminary data.</text>
</comment>
<evidence type="ECO:0000313" key="2">
    <source>
        <dbReference type="EMBL" id="RFT16309.1"/>
    </source>
</evidence>